<proteinExistence type="predicted"/>
<evidence type="ECO:0000259" key="1">
    <source>
        <dbReference type="Pfam" id="PF12697"/>
    </source>
</evidence>
<dbReference type="InterPro" id="IPR000073">
    <property type="entry name" value="AB_hydrolase_1"/>
</dbReference>
<evidence type="ECO:0000313" key="3">
    <source>
        <dbReference type="Proteomes" id="UP001501207"/>
    </source>
</evidence>
<dbReference type="PANTHER" id="PTHR43798">
    <property type="entry name" value="MONOACYLGLYCEROL LIPASE"/>
    <property type="match status" value="1"/>
</dbReference>
<keyword evidence="2" id="KW-0378">Hydrolase</keyword>
<reference evidence="3" key="1">
    <citation type="journal article" date="2019" name="Int. J. Syst. Evol. Microbiol.">
        <title>The Global Catalogue of Microorganisms (GCM) 10K type strain sequencing project: providing services to taxonomists for standard genome sequencing and annotation.</title>
        <authorList>
            <consortium name="The Broad Institute Genomics Platform"/>
            <consortium name="The Broad Institute Genome Sequencing Center for Infectious Disease"/>
            <person name="Wu L."/>
            <person name="Ma J."/>
        </authorList>
    </citation>
    <scope>NUCLEOTIDE SEQUENCE [LARGE SCALE GENOMIC DNA]</scope>
    <source>
        <strain evidence="3">JCM 17664</strain>
    </source>
</reference>
<dbReference type="Pfam" id="PF12697">
    <property type="entry name" value="Abhydrolase_6"/>
    <property type="match status" value="1"/>
</dbReference>
<name>A0ABP8FG35_9BACT</name>
<dbReference type="InterPro" id="IPR050266">
    <property type="entry name" value="AB_hydrolase_sf"/>
</dbReference>
<organism evidence="2 3">
    <name type="scientific">Compostibacter hankyongensis</name>
    <dbReference type="NCBI Taxonomy" id="1007089"/>
    <lineage>
        <taxon>Bacteria</taxon>
        <taxon>Pseudomonadati</taxon>
        <taxon>Bacteroidota</taxon>
        <taxon>Chitinophagia</taxon>
        <taxon>Chitinophagales</taxon>
        <taxon>Chitinophagaceae</taxon>
        <taxon>Compostibacter</taxon>
    </lineage>
</organism>
<evidence type="ECO:0000313" key="2">
    <source>
        <dbReference type="EMBL" id="GAA4302524.1"/>
    </source>
</evidence>
<gene>
    <name evidence="2" type="ORF">GCM10023143_05000</name>
</gene>
<dbReference type="Gene3D" id="3.40.50.1820">
    <property type="entry name" value="alpha/beta hydrolase"/>
    <property type="match status" value="1"/>
</dbReference>
<dbReference type="RefSeq" id="WP_344974820.1">
    <property type="nucleotide sequence ID" value="NZ_BAABFN010000001.1"/>
</dbReference>
<feature type="domain" description="AB hydrolase-1" evidence="1">
    <location>
        <begin position="27"/>
        <end position="253"/>
    </location>
</feature>
<accession>A0ABP8FG35</accession>
<dbReference type="GO" id="GO:0016787">
    <property type="term" value="F:hydrolase activity"/>
    <property type="evidence" value="ECO:0007669"/>
    <property type="project" value="UniProtKB-KW"/>
</dbReference>
<dbReference type="PRINTS" id="PR00111">
    <property type="entry name" value="ABHYDROLASE"/>
</dbReference>
<sequence>MPYLATKALPASSGGMSYRDAGSGFPLVLIHGFPMDGSIWEAHMDVLKPHFRLLVPDLPGSGASPLTHPLGIATMSEAVYAMLQQEQITSCIMIGHSMGGYITLRFAAQYPQLLRGWGLFHSTAFPDTEEKKNGRLKSIQLMHDYGGAAFLRQMIPDMFAGRFRDTQRNQLTALIRSREEMAVASMEAYYRAMMERPDATAALRGSKVPVLFILGKEDKAAPLKDLLRQVSLPPTASIHIFEAVAHMGMLELPLPVTAGIIRTFAALCHLLDTKPKNHDDS</sequence>
<protein>
    <submittedName>
        <fullName evidence="2">Alpha/beta fold hydrolase</fullName>
    </submittedName>
</protein>
<dbReference type="Proteomes" id="UP001501207">
    <property type="component" value="Unassembled WGS sequence"/>
</dbReference>
<dbReference type="InterPro" id="IPR029058">
    <property type="entry name" value="AB_hydrolase_fold"/>
</dbReference>
<dbReference type="SUPFAM" id="SSF53474">
    <property type="entry name" value="alpha/beta-Hydrolases"/>
    <property type="match status" value="1"/>
</dbReference>
<dbReference type="EMBL" id="BAABFN010000001">
    <property type="protein sequence ID" value="GAA4302524.1"/>
    <property type="molecule type" value="Genomic_DNA"/>
</dbReference>
<keyword evidence="3" id="KW-1185">Reference proteome</keyword>
<comment type="caution">
    <text evidence="2">The sequence shown here is derived from an EMBL/GenBank/DDBJ whole genome shotgun (WGS) entry which is preliminary data.</text>
</comment>